<sequence>MVPLNSLDSFVMRRSKSASPGRVLPRVAWASRSNRSPKTRLVASSSMALSRLKSISPRPGMTLPTHHCRRASIWNPNQRVRPRSSGDEIRRKPVCSGRSFGLVIRPTSHIWSRFRSAASAPDRGRRPAAGHVISTDWTNPATLNRCWTSTASKSASLLGITRPSGFAGQSRVPGTSIYRSPSTATNRGCLIRPSKRCFASQHIGSKPSLGERLASCDLTEHSGDRSASRFRSTTSATTRC</sequence>
<gene>
    <name evidence="1" type="ORF">V7x_36840</name>
</gene>
<dbReference type="Proteomes" id="UP000316476">
    <property type="component" value="Unassembled WGS sequence"/>
</dbReference>
<dbReference type="EMBL" id="SJPZ01000002">
    <property type="protein sequence ID" value="TWU61993.1"/>
    <property type="molecule type" value="Genomic_DNA"/>
</dbReference>
<evidence type="ECO:0000313" key="2">
    <source>
        <dbReference type="Proteomes" id="UP000316476"/>
    </source>
</evidence>
<accession>A0A5C6FNP3</accession>
<organism evidence="1 2">
    <name type="scientific">Crateriforma conspicua</name>
    <dbReference type="NCBI Taxonomy" id="2527996"/>
    <lineage>
        <taxon>Bacteria</taxon>
        <taxon>Pseudomonadati</taxon>
        <taxon>Planctomycetota</taxon>
        <taxon>Planctomycetia</taxon>
        <taxon>Planctomycetales</taxon>
        <taxon>Planctomycetaceae</taxon>
        <taxon>Crateriforma</taxon>
    </lineage>
</organism>
<dbReference type="AlphaFoldDB" id="A0A5C6FNP3"/>
<comment type="caution">
    <text evidence="1">The sequence shown here is derived from an EMBL/GenBank/DDBJ whole genome shotgun (WGS) entry which is preliminary data.</text>
</comment>
<name>A0A5C6FNP3_9PLAN</name>
<reference evidence="1 2" key="1">
    <citation type="submission" date="2019-02" db="EMBL/GenBank/DDBJ databases">
        <title>Deep-cultivation of Planctomycetes and their phenomic and genomic characterization uncovers novel biology.</title>
        <authorList>
            <person name="Wiegand S."/>
            <person name="Jogler M."/>
            <person name="Boedeker C."/>
            <person name="Pinto D."/>
            <person name="Vollmers J."/>
            <person name="Rivas-Marin E."/>
            <person name="Kohn T."/>
            <person name="Peeters S.H."/>
            <person name="Heuer A."/>
            <person name="Rast P."/>
            <person name="Oberbeckmann S."/>
            <person name="Bunk B."/>
            <person name="Jeske O."/>
            <person name="Meyerdierks A."/>
            <person name="Storesund J.E."/>
            <person name="Kallscheuer N."/>
            <person name="Luecker S."/>
            <person name="Lage O.M."/>
            <person name="Pohl T."/>
            <person name="Merkel B.J."/>
            <person name="Hornburger P."/>
            <person name="Mueller R.-W."/>
            <person name="Bruemmer F."/>
            <person name="Labrenz M."/>
            <person name="Spormann A.M."/>
            <person name="Op Den Camp H."/>
            <person name="Overmann J."/>
            <person name="Amann R."/>
            <person name="Jetten M.S.M."/>
            <person name="Mascher T."/>
            <person name="Medema M.H."/>
            <person name="Devos D.P."/>
            <person name="Kaster A.-K."/>
            <person name="Ovreas L."/>
            <person name="Rohde M."/>
            <person name="Galperin M.Y."/>
            <person name="Jogler C."/>
        </authorList>
    </citation>
    <scope>NUCLEOTIDE SEQUENCE [LARGE SCALE GENOMIC DNA]</scope>
    <source>
        <strain evidence="1 2">V7</strain>
    </source>
</reference>
<evidence type="ECO:0000313" key="1">
    <source>
        <dbReference type="EMBL" id="TWU61993.1"/>
    </source>
</evidence>
<protein>
    <submittedName>
        <fullName evidence="1">Uncharacterized protein</fullName>
    </submittedName>
</protein>
<proteinExistence type="predicted"/>